<organism evidence="1 2">
    <name type="scientific">Caerostris extrusa</name>
    <name type="common">Bark spider</name>
    <name type="synonym">Caerostris bankana</name>
    <dbReference type="NCBI Taxonomy" id="172846"/>
    <lineage>
        <taxon>Eukaryota</taxon>
        <taxon>Metazoa</taxon>
        <taxon>Ecdysozoa</taxon>
        <taxon>Arthropoda</taxon>
        <taxon>Chelicerata</taxon>
        <taxon>Arachnida</taxon>
        <taxon>Araneae</taxon>
        <taxon>Araneomorphae</taxon>
        <taxon>Entelegynae</taxon>
        <taxon>Araneoidea</taxon>
        <taxon>Araneidae</taxon>
        <taxon>Caerostris</taxon>
    </lineage>
</organism>
<reference evidence="1 2" key="1">
    <citation type="submission" date="2021-06" db="EMBL/GenBank/DDBJ databases">
        <title>Caerostris extrusa draft genome.</title>
        <authorList>
            <person name="Kono N."/>
            <person name="Arakawa K."/>
        </authorList>
    </citation>
    <scope>NUCLEOTIDE SEQUENCE [LARGE SCALE GENOMIC DNA]</scope>
</reference>
<dbReference type="Proteomes" id="UP001054945">
    <property type="component" value="Unassembled WGS sequence"/>
</dbReference>
<keyword evidence="1" id="KW-0548">Nucleotidyltransferase</keyword>
<keyword evidence="1" id="KW-0695">RNA-directed DNA polymerase</keyword>
<keyword evidence="2" id="KW-1185">Reference proteome</keyword>
<sequence length="102" mass="11873">MIYGSAAKTTLDKLNTVHHQGLRLSSGAFRTSPVHSLYVITHGPSLQTRRERLSLKYYFKIKSHHSHPLYTHVTHPNFKTFYENRPSYVPSFGLRMQILLDF</sequence>
<protein>
    <submittedName>
        <fullName evidence="1">RNA-directed DNA polymerase from transposon BS</fullName>
    </submittedName>
</protein>
<evidence type="ECO:0000313" key="2">
    <source>
        <dbReference type="Proteomes" id="UP001054945"/>
    </source>
</evidence>
<gene>
    <name evidence="1" type="primary">RTase_370</name>
    <name evidence="1" type="ORF">CEXT_467561</name>
</gene>
<dbReference type="AlphaFoldDB" id="A0AAV4WXJ3"/>
<keyword evidence="1" id="KW-0808">Transferase</keyword>
<evidence type="ECO:0000313" key="1">
    <source>
        <dbReference type="EMBL" id="GIY86505.1"/>
    </source>
</evidence>
<proteinExistence type="predicted"/>
<comment type="caution">
    <text evidence="1">The sequence shown here is derived from an EMBL/GenBank/DDBJ whole genome shotgun (WGS) entry which is preliminary data.</text>
</comment>
<dbReference type="GO" id="GO:0003964">
    <property type="term" value="F:RNA-directed DNA polymerase activity"/>
    <property type="evidence" value="ECO:0007669"/>
    <property type="project" value="UniProtKB-KW"/>
</dbReference>
<dbReference type="EMBL" id="BPLR01016807">
    <property type="protein sequence ID" value="GIY86505.1"/>
    <property type="molecule type" value="Genomic_DNA"/>
</dbReference>
<name>A0AAV4WXJ3_CAEEX</name>
<accession>A0AAV4WXJ3</accession>